<keyword evidence="4" id="KW-0408">Iron</keyword>
<dbReference type="GO" id="GO:0051539">
    <property type="term" value="F:4 iron, 4 sulfur cluster binding"/>
    <property type="evidence" value="ECO:0007669"/>
    <property type="project" value="UniProtKB-KW"/>
</dbReference>
<dbReference type="SFLD" id="SFLDS00029">
    <property type="entry name" value="Radical_SAM"/>
    <property type="match status" value="1"/>
</dbReference>
<comment type="caution">
    <text evidence="8">The sequence shown here is derived from an EMBL/GenBank/DDBJ whole genome shotgun (WGS) entry which is preliminary data.</text>
</comment>
<keyword evidence="2" id="KW-0949">S-adenosyl-L-methionine</keyword>
<dbReference type="GO" id="GO:0003824">
    <property type="term" value="F:catalytic activity"/>
    <property type="evidence" value="ECO:0007669"/>
    <property type="project" value="InterPro"/>
</dbReference>
<dbReference type="PROSITE" id="PS51332">
    <property type="entry name" value="B12_BINDING"/>
    <property type="match status" value="1"/>
</dbReference>
<keyword evidence="5" id="KW-0411">Iron-sulfur</keyword>
<evidence type="ECO:0000256" key="4">
    <source>
        <dbReference type="ARBA" id="ARBA00023004"/>
    </source>
</evidence>
<evidence type="ECO:0000256" key="5">
    <source>
        <dbReference type="ARBA" id="ARBA00023014"/>
    </source>
</evidence>
<gene>
    <name evidence="8" type="ORF">AEth_01290</name>
</gene>
<evidence type="ECO:0008006" key="10">
    <source>
        <dbReference type="Google" id="ProtNLM"/>
    </source>
</evidence>
<dbReference type="InterPro" id="IPR023404">
    <property type="entry name" value="rSAM_horseshoe"/>
</dbReference>
<reference evidence="9" key="1">
    <citation type="submission" date="2019-01" db="EMBL/GenBank/DDBJ databases">
        <title>Anaerobic oxidation of ethane by archaea from a marine hydrocarbon seep.</title>
        <authorList>
            <person name="Musat F."/>
        </authorList>
    </citation>
    <scope>NUCLEOTIDE SEQUENCE [LARGE SCALE GENOMIC DNA]</scope>
</reference>
<dbReference type="InterPro" id="IPR051198">
    <property type="entry name" value="BchE-like"/>
</dbReference>
<evidence type="ECO:0000313" key="9">
    <source>
        <dbReference type="Proteomes" id="UP000291831"/>
    </source>
</evidence>
<sequence length="472" mass="54906">MNKIVKSECEVLLIYPPYFRLLGEFRAWYPLGVGYLASYLNSFGIPTKVYNADTELFKNENIISYKDKFYKSEAVLPNKNEQFILHEMKNVLKSLQPRIIGISVLTENIPLINDIIQVCHDSLSNVPIIIGGAHTLISQNLTKEICDWDYILIGDAEESLFALVKYLLGLNSSPSLKEIDGLIYKEDERIRNNGILKISDNLDCLPFPNLRDMYSFNIDLKEKFKKVMISTTRGCPFKCTFCYMNKYYKEMRYRSPESVIKEIEFNAFSFDITKFYFIDDSFGTNKSFFYDLCNLINSLSFDIKWSCMTHEKLISRERLETMKKAGCDSIHLGIESGSDRILKLLGKKTTVSQIETKARLINDAGLKLKAFFMVGMPTETEEDIKKSMELLKKIEPHEAILQIYVPYPNTKLYDYINENICNIASFYNWSNFYKAKINYQMIGEIHQKRFDTLLKNFFNLVEEINEENKVYG</sequence>
<keyword evidence="3" id="KW-0479">Metal-binding</keyword>
<dbReference type="GO" id="GO:0031419">
    <property type="term" value="F:cobalamin binding"/>
    <property type="evidence" value="ECO:0007669"/>
    <property type="project" value="InterPro"/>
</dbReference>
<dbReference type="SUPFAM" id="SSF102114">
    <property type="entry name" value="Radical SAM enzymes"/>
    <property type="match status" value="1"/>
</dbReference>
<dbReference type="InterPro" id="IPR058240">
    <property type="entry name" value="rSAM_sf"/>
</dbReference>
<organism evidence="8 9">
    <name type="scientific">Candidatus Argoarchaeum ethanivorans</name>
    <dbReference type="NCBI Taxonomy" id="2608793"/>
    <lineage>
        <taxon>Archaea</taxon>
        <taxon>Methanobacteriati</taxon>
        <taxon>Methanobacteriota</taxon>
        <taxon>Stenosarchaea group</taxon>
        <taxon>Methanomicrobia</taxon>
        <taxon>Methanosarcinales</taxon>
        <taxon>Methanosarcinales incertae sedis</taxon>
        <taxon>GOM Arc I cluster</taxon>
        <taxon>Candidatus Argoarchaeum</taxon>
    </lineage>
</organism>
<dbReference type="Pfam" id="PF04055">
    <property type="entry name" value="Radical_SAM"/>
    <property type="match status" value="1"/>
</dbReference>
<proteinExistence type="predicted"/>
<feature type="domain" description="Radical SAM core" evidence="7">
    <location>
        <begin position="221"/>
        <end position="455"/>
    </location>
</feature>
<dbReference type="SFLD" id="SFLDG01123">
    <property type="entry name" value="methyltransferase_(Class_B)"/>
    <property type="match status" value="1"/>
</dbReference>
<dbReference type="InterPro" id="IPR007197">
    <property type="entry name" value="rSAM"/>
</dbReference>
<name>A0A8B3S2U8_9EURY</name>
<dbReference type="Proteomes" id="UP000291831">
    <property type="component" value="Unassembled WGS sequence"/>
</dbReference>
<dbReference type="InterPro" id="IPR006158">
    <property type="entry name" value="Cobalamin-bd"/>
</dbReference>
<evidence type="ECO:0000256" key="1">
    <source>
        <dbReference type="ARBA" id="ARBA00001966"/>
    </source>
</evidence>
<dbReference type="EMBL" id="RPGO01000029">
    <property type="protein sequence ID" value="RZB29322.1"/>
    <property type="molecule type" value="Genomic_DNA"/>
</dbReference>
<evidence type="ECO:0000313" key="8">
    <source>
        <dbReference type="EMBL" id="RZB29322.1"/>
    </source>
</evidence>
<evidence type="ECO:0000259" key="7">
    <source>
        <dbReference type="PROSITE" id="PS51918"/>
    </source>
</evidence>
<protein>
    <recommendedName>
        <fullName evidence="10">Radical SAM protein</fullName>
    </recommendedName>
</protein>
<dbReference type="Pfam" id="PF02310">
    <property type="entry name" value="B12-binding"/>
    <property type="match status" value="1"/>
</dbReference>
<accession>A0A8B3S2U8</accession>
<dbReference type="SFLD" id="SFLDG01082">
    <property type="entry name" value="B12-binding_domain_containing"/>
    <property type="match status" value="1"/>
</dbReference>
<dbReference type="Gene3D" id="3.80.30.20">
    <property type="entry name" value="tm_1862 like domain"/>
    <property type="match status" value="1"/>
</dbReference>
<evidence type="ECO:0000256" key="2">
    <source>
        <dbReference type="ARBA" id="ARBA00022691"/>
    </source>
</evidence>
<dbReference type="SMART" id="SM00729">
    <property type="entry name" value="Elp3"/>
    <property type="match status" value="1"/>
</dbReference>
<dbReference type="InterPro" id="IPR034466">
    <property type="entry name" value="Methyltransferase_Class_B"/>
</dbReference>
<dbReference type="PROSITE" id="PS51918">
    <property type="entry name" value="RADICAL_SAM"/>
    <property type="match status" value="1"/>
</dbReference>
<dbReference type="Gene3D" id="3.40.50.280">
    <property type="entry name" value="Cobalamin-binding domain"/>
    <property type="match status" value="1"/>
</dbReference>
<feature type="domain" description="B12-binding" evidence="6">
    <location>
        <begin position="16"/>
        <end position="174"/>
    </location>
</feature>
<dbReference type="InterPro" id="IPR006638">
    <property type="entry name" value="Elp3/MiaA/NifB-like_rSAM"/>
</dbReference>
<dbReference type="CDD" id="cd01335">
    <property type="entry name" value="Radical_SAM"/>
    <property type="match status" value="1"/>
</dbReference>
<dbReference type="GO" id="GO:0046872">
    <property type="term" value="F:metal ion binding"/>
    <property type="evidence" value="ECO:0007669"/>
    <property type="project" value="UniProtKB-KW"/>
</dbReference>
<evidence type="ECO:0000259" key="6">
    <source>
        <dbReference type="PROSITE" id="PS51332"/>
    </source>
</evidence>
<dbReference type="PANTHER" id="PTHR43409">
    <property type="entry name" value="ANAEROBIC MAGNESIUM-PROTOPORPHYRIN IX MONOMETHYL ESTER CYCLASE-RELATED"/>
    <property type="match status" value="1"/>
</dbReference>
<evidence type="ECO:0000256" key="3">
    <source>
        <dbReference type="ARBA" id="ARBA00022723"/>
    </source>
</evidence>
<dbReference type="AlphaFoldDB" id="A0A8B3S2U8"/>
<comment type="cofactor">
    <cofactor evidence="1">
        <name>[4Fe-4S] cluster</name>
        <dbReference type="ChEBI" id="CHEBI:49883"/>
    </cofactor>
</comment>